<feature type="compositionally biased region" description="Polar residues" evidence="3">
    <location>
        <begin position="756"/>
        <end position="781"/>
    </location>
</feature>
<feature type="compositionally biased region" description="Polar residues" evidence="3">
    <location>
        <begin position="823"/>
        <end position="832"/>
    </location>
</feature>
<dbReference type="PANTHER" id="PTHR23083">
    <property type="entry name" value="TETRATRICOPEPTIDE REPEAT PROTEIN, TPR"/>
    <property type="match status" value="1"/>
</dbReference>
<feature type="compositionally biased region" description="Basic and acidic residues" evidence="3">
    <location>
        <begin position="1089"/>
        <end position="1100"/>
    </location>
</feature>
<sequence length="1225" mass="135091">MGKPVESDKAKRYILQLDDARCAGRWTDVPELCRKVEKHAPHRRCLTLTARSEARISHHSTLRPSTAASTSSTGLSQIIPSLLTAIDEEVDHAQDAFQATVCLGWLHYVLEEPGLAVVRLPKDFTTAAAKLSSEDGSLSGWSRVCVVKGAFLKGSSQDRTGATDEAIQTYMSILPWLRSLGDLSTESYLFKMWTERLLVRLCQLVDQSRETGRSVEMADALYAYRLWARFYETAGTSGDNDSMTPHRRSAWKAYYATLSTILQHDLPYDVEAGAHIEAQSEKPNVRLRQRAEFKRVELVYEGILLQDIQFPKASGDNKEIEEWTDAVIANWRVLCGPTWADDDLGEGGKEAVGRGVLDILYRAATKTFHSTPVLRHLFTVHASLAEFELAFKAYDSYVEIVTRGKDRAEKSGEEDVGIDDDSLILRTSAEAIRLLCRFGSRAEVEKALQIGKNIEKWLEQTEHIKSATSEAGSVRSYEAVIAPTALAAAYWALGVSNAQWARFTYDANARTAIQSKAAQYLRKALEPRFEDPNNVETLYALGMVLAEMRDIPGAIKVVKHALSAATKKDDPKASKTLVSGLRAEFVRERRLIPTWHLLALLLTARTDFVAAEKACEAAFEQFGDPTILFGKEETSAYRSEHLNNMNGSNHNSNPKGLVDQMQSFEKAGILQIKMTQLALVETVEGPNAAVDGCEELLALFTRLFGNITAEAAKSLPVPSTPMPPPKSSKGTIRGSIFRSKSSARSTHVDVGARNLSIASSRPSTTATQLTTAPEIQVTDANGTEHATKSEHHHHHLPHPFHHKHDEEKGGVKRTPSKLKKRSANSLHKSSPQEPDHAGDVPAVPVENTNGVSARTSISREKSPRRPSMSSSVRKSMESNNRPYRTISQTAPHSHRREPSLPPLRSPQPATRMSHSDVQGLSSEYIPPEPHFSTAQVRRHKITLLIDIWIFISGLYARAGMYDDAQGAVAEAFKLVESLEAEASPDSSGSKALAHRGWGGARSIDRLWADVYAARGDLKCIQSSKHAAKSDYEQALLHFPDHAEAIVGLSNILLDIYSKVIPLEPSEREQAGAVEGFNPLSPPLETLVSDPHKDVHSHAKSEGQTQSHTQQQHHPHHHHHHHHHTPHTHTPSAENTISPPELSRVAARDRAFGLLSTLTKLGQGWDYSEAWYALARAYEESGQVEKAKEVLWWCVELEDTRPVRGWGVVAAGGGGAGWGEGGGFVL</sequence>
<dbReference type="AlphaFoldDB" id="A0A6A6JFY2"/>
<evidence type="ECO:0000313" key="5">
    <source>
        <dbReference type="Proteomes" id="UP000800097"/>
    </source>
</evidence>
<organism evidence="4 5">
    <name type="scientific">Westerdykella ornata</name>
    <dbReference type="NCBI Taxonomy" id="318751"/>
    <lineage>
        <taxon>Eukaryota</taxon>
        <taxon>Fungi</taxon>
        <taxon>Dikarya</taxon>
        <taxon>Ascomycota</taxon>
        <taxon>Pezizomycotina</taxon>
        <taxon>Dothideomycetes</taxon>
        <taxon>Pleosporomycetidae</taxon>
        <taxon>Pleosporales</taxon>
        <taxon>Sporormiaceae</taxon>
        <taxon>Westerdykella</taxon>
    </lineage>
</organism>
<comment type="similarity">
    <text evidence="2">Belongs to the YPP1 family.</text>
</comment>
<accession>A0A6A6JFY2</accession>
<feature type="region of interest" description="Disordered" evidence="3">
    <location>
        <begin position="714"/>
        <end position="928"/>
    </location>
</feature>
<dbReference type="Gene3D" id="1.25.40.10">
    <property type="entry name" value="Tetratricopeptide repeat domain"/>
    <property type="match status" value="2"/>
</dbReference>
<dbReference type="OrthoDB" id="29013at2759"/>
<feature type="compositionally biased region" description="Polar residues" evidence="3">
    <location>
        <begin position="910"/>
        <end position="921"/>
    </location>
</feature>
<feature type="region of interest" description="Disordered" evidence="3">
    <location>
        <begin position="1073"/>
        <end position="1137"/>
    </location>
</feature>
<dbReference type="Proteomes" id="UP000800097">
    <property type="component" value="Unassembled WGS sequence"/>
</dbReference>
<feature type="compositionally biased region" description="Polar residues" evidence="3">
    <location>
        <begin position="879"/>
        <end position="891"/>
    </location>
</feature>
<dbReference type="SMART" id="SM00028">
    <property type="entry name" value="TPR"/>
    <property type="match status" value="4"/>
</dbReference>
<dbReference type="PANTHER" id="PTHR23083:SF464">
    <property type="entry name" value="TETRATRICOPEPTIDE REPEAT DOMAIN 7, ISOFORM A"/>
    <property type="match status" value="1"/>
</dbReference>
<evidence type="ECO:0000256" key="2">
    <source>
        <dbReference type="ARBA" id="ARBA00038251"/>
    </source>
</evidence>
<evidence type="ECO:0000313" key="4">
    <source>
        <dbReference type="EMBL" id="KAF2275185.1"/>
    </source>
</evidence>
<protein>
    <submittedName>
        <fullName evidence="4">Filamentation protein-like protein</fullName>
    </submittedName>
</protein>
<name>A0A6A6JFY2_WESOR</name>
<dbReference type="EMBL" id="ML986498">
    <property type="protein sequence ID" value="KAF2275185.1"/>
    <property type="molecule type" value="Genomic_DNA"/>
</dbReference>
<dbReference type="Pfam" id="PF13181">
    <property type="entry name" value="TPR_8"/>
    <property type="match status" value="1"/>
</dbReference>
<proteinExistence type="inferred from homology"/>
<dbReference type="InterPro" id="IPR011990">
    <property type="entry name" value="TPR-like_helical_dom_sf"/>
</dbReference>
<reference evidence="4" key="1">
    <citation type="journal article" date="2020" name="Stud. Mycol.">
        <title>101 Dothideomycetes genomes: a test case for predicting lifestyles and emergence of pathogens.</title>
        <authorList>
            <person name="Haridas S."/>
            <person name="Albert R."/>
            <person name="Binder M."/>
            <person name="Bloem J."/>
            <person name="Labutti K."/>
            <person name="Salamov A."/>
            <person name="Andreopoulos B."/>
            <person name="Baker S."/>
            <person name="Barry K."/>
            <person name="Bills G."/>
            <person name="Bluhm B."/>
            <person name="Cannon C."/>
            <person name="Castanera R."/>
            <person name="Culley D."/>
            <person name="Daum C."/>
            <person name="Ezra D."/>
            <person name="Gonzalez J."/>
            <person name="Henrissat B."/>
            <person name="Kuo A."/>
            <person name="Liang C."/>
            <person name="Lipzen A."/>
            <person name="Lutzoni F."/>
            <person name="Magnuson J."/>
            <person name="Mondo S."/>
            <person name="Nolan M."/>
            <person name="Ohm R."/>
            <person name="Pangilinan J."/>
            <person name="Park H.-J."/>
            <person name="Ramirez L."/>
            <person name="Alfaro M."/>
            <person name="Sun H."/>
            <person name="Tritt A."/>
            <person name="Yoshinaga Y."/>
            <person name="Zwiers L.-H."/>
            <person name="Turgeon B."/>
            <person name="Goodwin S."/>
            <person name="Spatafora J."/>
            <person name="Crous P."/>
            <person name="Grigoriev I."/>
        </authorList>
    </citation>
    <scope>NUCLEOTIDE SEQUENCE</scope>
    <source>
        <strain evidence="4">CBS 379.55</strain>
    </source>
</reference>
<dbReference type="InterPro" id="IPR051722">
    <property type="entry name" value="Endocytosis_PI4K-reg_protein"/>
</dbReference>
<evidence type="ECO:0000256" key="3">
    <source>
        <dbReference type="SAM" id="MobiDB-lite"/>
    </source>
</evidence>
<feature type="compositionally biased region" description="Polar residues" evidence="3">
    <location>
        <begin position="846"/>
        <end position="856"/>
    </location>
</feature>
<dbReference type="SUPFAM" id="SSF48452">
    <property type="entry name" value="TPR-like"/>
    <property type="match status" value="1"/>
</dbReference>
<comment type="function">
    <text evidence="1">Involved in endocytosis.</text>
</comment>
<gene>
    <name evidence="4" type="ORF">EI97DRAFT_459490</name>
</gene>
<feature type="compositionally biased region" description="Basic residues" evidence="3">
    <location>
        <begin position="790"/>
        <end position="802"/>
    </location>
</feature>
<dbReference type="GeneID" id="54554187"/>
<keyword evidence="5" id="KW-1185">Reference proteome</keyword>
<dbReference type="InterPro" id="IPR019734">
    <property type="entry name" value="TPR_rpt"/>
</dbReference>
<dbReference type="RefSeq" id="XP_033652724.1">
    <property type="nucleotide sequence ID" value="XM_033801012.1"/>
</dbReference>
<feature type="compositionally biased region" description="Basic residues" evidence="3">
    <location>
        <begin position="1110"/>
        <end position="1126"/>
    </location>
</feature>
<evidence type="ECO:0000256" key="1">
    <source>
        <dbReference type="ARBA" id="ARBA00002550"/>
    </source>
</evidence>